<dbReference type="Pfam" id="PF18319">
    <property type="entry name" value="Zn_ribbon_PriA"/>
    <property type="match status" value="1"/>
</dbReference>
<dbReference type="GO" id="GO:0003677">
    <property type="term" value="F:DNA binding"/>
    <property type="evidence" value="ECO:0007669"/>
    <property type="project" value="UniProtKB-UniRule"/>
</dbReference>
<keyword evidence="8 12" id="KW-0067">ATP-binding</keyword>
<dbReference type="Proteomes" id="UP000188181">
    <property type="component" value="Chromosome"/>
</dbReference>
<dbReference type="Pfam" id="PF00271">
    <property type="entry name" value="Helicase_C"/>
    <property type="match status" value="1"/>
</dbReference>
<reference evidence="16" key="1">
    <citation type="submission" date="2017-02" db="EMBL/GenBank/DDBJ databases">
        <title>Comparative genomics and description of representatives of a novel lineage of planctomycetes thriving in anoxic sediments.</title>
        <authorList>
            <person name="Spring S."/>
            <person name="Bunk B."/>
            <person name="Sproer C."/>
        </authorList>
    </citation>
    <scope>NUCLEOTIDE SEQUENCE [LARGE SCALE GENOMIC DNA]</scope>
    <source>
        <strain evidence="16">SM-Chi-D1</strain>
    </source>
</reference>
<dbReference type="GO" id="GO:1990077">
    <property type="term" value="C:primosome complex"/>
    <property type="evidence" value="ECO:0007669"/>
    <property type="project" value="UniProtKB-UniRule"/>
</dbReference>
<keyword evidence="5 12" id="KW-0378">Hydrolase</keyword>
<evidence type="ECO:0000256" key="9">
    <source>
        <dbReference type="ARBA" id="ARBA00023125"/>
    </source>
</evidence>
<dbReference type="Gene3D" id="3.40.50.300">
    <property type="entry name" value="P-loop containing nucleotide triphosphate hydrolases"/>
    <property type="match status" value="2"/>
</dbReference>
<dbReference type="InterPro" id="IPR014001">
    <property type="entry name" value="Helicase_ATP-bd"/>
</dbReference>
<feature type="binding site" evidence="12">
    <location>
        <position position="488"/>
    </location>
    <ligand>
        <name>Zn(2+)</name>
        <dbReference type="ChEBI" id="CHEBI:29105"/>
        <label>2</label>
    </ligand>
</feature>
<keyword evidence="1 12" id="KW-0639">Primosome</keyword>
<dbReference type="EMBL" id="CP019646">
    <property type="protein sequence ID" value="AQQ69675.1"/>
    <property type="molecule type" value="Genomic_DNA"/>
</dbReference>
<comment type="subunit">
    <text evidence="12">Component of the replication restart primosome.</text>
</comment>
<dbReference type="FunFam" id="3.40.50.300:FF:000489">
    <property type="entry name" value="Primosome assembly protein PriA"/>
    <property type="match status" value="1"/>
</dbReference>
<dbReference type="EC" id="5.6.2.4" evidence="12"/>
<evidence type="ECO:0000313" key="15">
    <source>
        <dbReference type="EMBL" id="AQQ69675.1"/>
    </source>
</evidence>
<feature type="domain" description="Helicase C-terminal" evidence="14">
    <location>
        <begin position="513"/>
        <end position="678"/>
    </location>
</feature>
<keyword evidence="16" id="KW-1185">Reference proteome</keyword>
<dbReference type="SUPFAM" id="SSF52540">
    <property type="entry name" value="P-loop containing nucleoside triphosphate hydrolases"/>
    <property type="match status" value="2"/>
</dbReference>
<dbReference type="InterPro" id="IPR042115">
    <property type="entry name" value="PriA_3primeBD_sf"/>
</dbReference>
<dbReference type="InterPro" id="IPR011545">
    <property type="entry name" value="DEAD/DEAH_box_helicase_dom"/>
</dbReference>
<dbReference type="PANTHER" id="PTHR30580">
    <property type="entry name" value="PRIMOSOMAL PROTEIN N"/>
    <property type="match status" value="1"/>
</dbReference>
<dbReference type="InterPro" id="IPR041222">
    <property type="entry name" value="PriA_3primeBD"/>
</dbReference>
<evidence type="ECO:0000256" key="12">
    <source>
        <dbReference type="HAMAP-Rule" id="MF_00983"/>
    </source>
</evidence>
<evidence type="ECO:0000256" key="5">
    <source>
        <dbReference type="ARBA" id="ARBA00022801"/>
    </source>
</evidence>
<dbReference type="GO" id="GO:0006302">
    <property type="term" value="P:double-strand break repair"/>
    <property type="evidence" value="ECO:0007669"/>
    <property type="project" value="InterPro"/>
</dbReference>
<sequence>MAQKDLFGEIVPAASGPARHVIRVVFNQALMGTFDYGVPDELWPVSAGGRIRAPFGRGNKPTEGFCVEVLEDVQKPAERGYRLKFITDVIDDKSLFTKRMLELGIWISDYYFAPPGQTLAAMIPAAVKKGAGVAKIAVIYLLCLPNQVESILSEELKRAKKQQVVFRHLVDSGAFSADKGIEKSELKKATGCSDSVIKSLRTQGIIGMEAASVLKSLPVIPDNYALKTSKKIQLNRHQKSALEYLENELTEARFGVSLLHGVTDSGKTEVYIRAIDKAVQLGKQAIILLPEIALTSQTIQRFSERFEKIAVLHSGLTASQRNSEWQRIVNDEADVIIGARSAVFAPAQRLGLIVVDEEHEASYKQDMVPRYHGRDVAIKRCQLENAHCLLGSATPSLESIYNARYRKHYKLLELPERVMELPMPAMECVDMSSGEDAFSDEILSRRLRDAIRVALHNGEQVILLLNRRGYSAFVFCPDCKEAIRCKNCDVTLTYHKRGGERAGSGILSSYKAGGYAICHHCGSRTLVPVACPLCGKKLVLKGAGSQKLEEELKNKFSGAKVARIDSDSMESADYYQMLDAFSRGDIDILAGTQMLAKGLHFPNVTLVGVLNSDAALAIPDFRSGERTFQLLSQVAGRTGRGEKPGKVIIQTVKPKQTVIQLAMQGDYEGFVNREFEIRRQLALPPFTRMAIARLSDKSFQLLETEAERLFELLGDISFRLGLKITISKPVPSIIPRLHSVYRMDIRLVGGSGEDMRKLLRNAIYEKTYKQKVKIIYDIDPISML</sequence>
<evidence type="ECO:0000256" key="1">
    <source>
        <dbReference type="ARBA" id="ARBA00022515"/>
    </source>
</evidence>
<dbReference type="InterPro" id="IPR041236">
    <property type="entry name" value="PriA_C"/>
</dbReference>
<comment type="function">
    <text evidence="12">Initiates the restart of stalled replication forks, which reloads the replicative helicase on sites other than the origin of replication. Recognizes and binds to abandoned replication forks and remodels them to uncover a helicase loading site. Promotes assembly of the primosome at these replication forks.</text>
</comment>
<feature type="domain" description="Helicase ATP-binding" evidence="13">
    <location>
        <begin position="248"/>
        <end position="413"/>
    </location>
</feature>
<name>A0A1Q2MAC5_9BACT</name>
<comment type="catalytic activity">
    <reaction evidence="11 12">
        <text>ATP + H2O = ADP + phosphate + H(+)</text>
        <dbReference type="Rhea" id="RHEA:13065"/>
        <dbReference type="ChEBI" id="CHEBI:15377"/>
        <dbReference type="ChEBI" id="CHEBI:15378"/>
        <dbReference type="ChEBI" id="CHEBI:30616"/>
        <dbReference type="ChEBI" id="CHEBI:43474"/>
        <dbReference type="ChEBI" id="CHEBI:456216"/>
        <dbReference type="EC" id="5.6.2.4"/>
    </reaction>
</comment>
<keyword evidence="4 12" id="KW-0547">Nucleotide-binding</keyword>
<dbReference type="InterPro" id="IPR027417">
    <property type="entry name" value="P-loop_NTPase"/>
</dbReference>
<dbReference type="GO" id="GO:0006310">
    <property type="term" value="P:DNA recombination"/>
    <property type="evidence" value="ECO:0007669"/>
    <property type="project" value="InterPro"/>
</dbReference>
<dbReference type="NCBIfam" id="TIGR00595">
    <property type="entry name" value="priA"/>
    <property type="match status" value="1"/>
</dbReference>
<dbReference type="GO" id="GO:0005524">
    <property type="term" value="F:ATP binding"/>
    <property type="evidence" value="ECO:0007669"/>
    <property type="project" value="UniProtKB-UniRule"/>
</dbReference>
<feature type="binding site" evidence="12">
    <location>
        <position position="518"/>
    </location>
    <ligand>
        <name>Zn(2+)</name>
        <dbReference type="ChEBI" id="CHEBI:29105"/>
        <label>2</label>
    </ligand>
</feature>
<dbReference type="GO" id="GO:0043138">
    <property type="term" value="F:3'-5' DNA helicase activity"/>
    <property type="evidence" value="ECO:0007669"/>
    <property type="project" value="UniProtKB-EC"/>
</dbReference>
<dbReference type="Pfam" id="PF18074">
    <property type="entry name" value="PriA_C"/>
    <property type="match status" value="1"/>
</dbReference>
<evidence type="ECO:0000259" key="13">
    <source>
        <dbReference type="PROSITE" id="PS51192"/>
    </source>
</evidence>
<organism evidence="15 16">
    <name type="scientific">Limihaloglobus sulfuriphilus</name>
    <dbReference type="NCBI Taxonomy" id="1851148"/>
    <lineage>
        <taxon>Bacteria</taxon>
        <taxon>Pseudomonadati</taxon>
        <taxon>Planctomycetota</taxon>
        <taxon>Phycisphaerae</taxon>
        <taxon>Sedimentisphaerales</taxon>
        <taxon>Sedimentisphaeraceae</taxon>
        <taxon>Limihaloglobus</taxon>
    </lineage>
</organism>
<dbReference type="PROSITE" id="PS51192">
    <property type="entry name" value="HELICASE_ATP_BIND_1"/>
    <property type="match status" value="1"/>
</dbReference>
<keyword evidence="2 12" id="KW-0235">DNA replication</keyword>
<evidence type="ECO:0000256" key="8">
    <source>
        <dbReference type="ARBA" id="ARBA00022840"/>
    </source>
</evidence>
<feature type="binding site" evidence="12">
    <location>
        <position position="485"/>
    </location>
    <ligand>
        <name>Zn(2+)</name>
        <dbReference type="ChEBI" id="CHEBI:29105"/>
        <label>2</label>
    </ligand>
</feature>
<evidence type="ECO:0000256" key="11">
    <source>
        <dbReference type="ARBA" id="ARBA00048988"/>
    </source>
</evidence>
<keyword evidence="6 12" id="KW-0347">Helicase</keyword>
<evidence type="ECO:0000256" key="4">
    <source>
        <dbReference type="ARBA" id="ARBA00022741"/>
    </source>
</evidence>
<comment type="similarity">
    <text evidence="12">Belongs to the helicase family. PriA subfamily.</text>
</comment>
<evidence type="ECO:0000256" key="2">
    <source>
        <dbReference type="ARBA" id="ARBA00022705"/>
    </source>
</evidence>
<feature type="binding site" evidence="12">
    <location>
        <position position="521"/>
    </location>
    <ligand>
        <name>Zn(2+)</name>
        <dbReference type="ChEBI" id="CHEBI:29105"/>
        <label>2</label>
    </ligand>
</feature>
<dbReference type="PANTHER" id="PTHR30580:SF0">
    <property type="entry name" value="PRIMOSOMAL PROTEIN N"/>
    <property type="match status" value="1"/>
</dbReference>
<evidence type="ECO:0000256" key="10">
    <source>
        <dbReference type="ARBA" id="ARBA00023235"/>
    </source>
</evidence>
<comment type="catalytic activity">
    <reaction evidence="12">
        <text>Couples ATP hydrolysis with the unwinding of duplex DNA by translocating in the 3'-5' direction.</text>
        <dbReference type="EC" id="5.6.2.4"/>
    </reaction>
</comment>
<dbReference type="HAMAP" id="MF_00983">
    <property type="entry name" value="PriA"/>
    <property type="match status" value="1"/>
</dbReference>
<dbReference type="RefSeq" id="WP_146681989.1">
    <property type="nucleotide sequence ID" value="NZ_CP019646.1"/>
</dbReference>
<dbReference type="KEGG" id="pbas:SMSP2_00004"/>
<dbReference type="GO" id="GO:0008270">
    <property type="term" value="F:zinc ion binding"/>
    <property type="evidence" value="ECO:0007669"/>
    <property type="project" value="UniProtKB-UniRule"/>
</dbReference>
<evidence type="ECO:0000256" key="3">
    <source>
        <dbReference type="ARBA" id="ARBA00022723"/>
    </source>
</evidence>
<keyword evidence="3 12" id="KW-0479">Metal-binding</keyword>
<dbReference type="SMART" id="SM00490">
    <property type="entry name" value="HELICc"/>
    <property type="match status" value="1"/>
</dbReference>
<feature type="binding site" evidence="12">
    <location>
        <position position="531"/>
    </location>
    <ligand>
        <name>Zn(2+)</name>
        <dbReference type="ChEBI" id="CHEBI:29105"/>
        <label>1</label>
    </ligand>
</feature>
<dbReference type="GO" id="GO:0016887">
    <property type="term" value="F:ATP hydrolysis activity"/>
    <property type="evidence" value="ECO:0007669"/>
    <property type="project" value="RHEA"/>
</dbReference>
<dbReference type="PROSITE" id="PS51194">
    <property type="entry name" value="HELICASE_CTER"/>
    <property type="match status" value="1"/>
</dbReference>
<gene>
    <name evidence="12 15" type="primary">priA</name>
    <name evidence="15" type="ORF">SMSP2_00004</name>
</gene>
<proteinExistence type="inferred from homology"/>
<dbReference type="InterPro" id="IPR040498">
    <property type="entry name" value="PriA_CRR"/>
</dbReference>
<dbReference type="AlphaFoldDB" id="A0A1Q2MAC5"/>
<dbReference type="CDD" id="cd17929">
    <property type="entry name" value="DEXHc_priA"/>
    <property type="match status" value="1"/>
</dbReference>
<dbReference type="Pfam" id="PF00270">
    <property type="entry name" value="DEAD"/>
    <property type="match status" value="1"/>
</dbReference>
<dbReference type="Gene3D" id="3.40.1440.60">
    <property type="entry name" value="PriA, 3(prime) DNA-binding domain"/>
    <property type="match status" value="1"/>
</dbReference>
<evidence type="ECO:0000256" key="7">
    <source>
        <dbReference type="ARBA" id="ARBA00022833"/>
    </source>
</evidence>
<evidence type="ECO:0000259" key="14">
    <source>
        <dbReference type="PROSITE" id="PS51194"/>
    </source>
</evidence>
<accession>A0A1Q2MAC5</accession>
<keyword evidence="9 12" id="KW-0238">DNA-binding</keyword>
<evidence type="ECO:0000256" key="6">
    <source>
        <dbReference type="ARBA" id="ARBA00022806"/>
    </source>
</evidence>
<dbReference type="OrthoDB" id="9759544at2"/>
<dbReference type="InterPro" id="IPR005259">
    <property type="entry name" value="PriA"/>
</dbReference>
<keyword evidence="7 12" id="KW-0862">Zinc</keyword>
<dbReference type="SMART" id="SM00487">
    <property type="entry name" value="DEXDc"/>
    <property type="match status" value="1"/>
</dbReference>
<keyword evidence="10 12" id="KW-0413">Isomerase</keyword>
<evidence type="ECO:0000313" key="16">
    <source>
        <dbReference type="Proteomes" id="UP000188181"/>
    </source>
</evidence>
<dbReference type="GO" id="GO:0006270">
    <property type="term" value="P:DNA replication initiation"/>
    <property type="evidence" value="ECO:0007669"/>
    <property type="project" value="TreeGrafter"/>
</dbReference>
<feature type="binding site" evidence="12">
    <location>
        <position position="476"/>
    </location>
    <ligand>
        <name>Zn(2+)</name>
        <dbReference type="ChEBI" id="CHEBI:29105"/>
        <label>1</label>
    </ligand>
</feature>
<protein>
    <recommendedName>
        <fullName evidence="12">Replication restart protein PriA</fullName>
    </recommendedName>
    <alternativeName>
        <fullName evidence="12">ATP-dependent DNA helicase PriA</fullName>
        <ecNumber evidence="12">5.6.2.4</ecNumber>
    </alternativeName>
    <alternativeName>
        <fullName evidence="12">DNA 3'-5' helicase PriA</fullName>
    </alternativeName>
</protein>
<feature type="binding site" evidence="12">
    <location>
        <position position="479"/>
    </location>
    <ligand>
        <name>Zn(2+)</name>
        <dbReference type="ChEBI" id="CHEBI:29105"/>
        <label>1</label>
    </ligand>
</feature>
<comment type="cofactor">
    <cofactor evidence="12">
        <name>Zn(2+)</name>
        <dbReference type="ChEBI" id="CHEBI:29105"/>
    </cofactor>
    <text evidence="12">Binds 2 zinc ions per subunit.</text>
</comment>
<dbReference type="GO" id="GO:0006269">
    <property type="term" value="P:DNA replication, synthesis of primer"/>
    <property type="evidence" value="ECO:0007669"/>
    <property type="project" value="UniProtKB-KW"/>
</dbReference>
<dbReference type="InterPro" id="IPR001650">
    <property type="entry name" value="Helicase_C-like"/>
</dbReference>
<feature type="binding site" evidence="12">
    <location>
        <position position="534"/>
    </location>
    <ligand>
        <name>Zn(2+)</name>
        <dbReference type="ChEBI" id="CHEBI:29105"/>
        <label>1</label>
    </ligand>
</feature>
<dbReference type="STRING" id="1851148.SMSP2_00004"/>
<dbReference type="Pfam" id="PF17764">
    <property type="entry name" value="PriA_3primeBD"/>
    <property type="match status" value="1"/>
</dbReference>